<dbReference type="SUPFAM" id="SSF56529">
    <property type="entry name" value="FAH"/>
    <property type="match status" value="1"/>
</dbReference>
<reference evidence="4 5" key="1">
    <citation type="submission" date="2019-02" db="EMBL/GenBank/DDBJ databases">
        <title>Deep-cultivation of Planctomycetes and their phenomic and genomic characterization uncovers novel biology.</title>
        <authorList>
            <person name="Wiegand S."/>
            <person name="Jogler M."/>
            <person name="Boedeker C."/>
            <person name="Pinto D."/>
            <person name="Vollmers J."/>
            <person name="Rivas-Marin E."/>
            <person name="Kohn T."/>
            <person name="Peeters S.H."/>
            <person name="Heuer A."/>
            <person name="Rast P."/>
            <person name="Oberbeckmann S."/>
            <person name="Bunk B."/>
            <person name="Jeske O."/>
            <person name="Meyerdierks A."/>
            <person name="Storesund J.E."/>
            <person name="Kallscheuer N."/>
            <person name="Luecker S."/>
            <person name="Lage O.M."/>
            <person name="Pohl T."/>
            <person name="Merkel B.J."/>
            <person name="Hornburger P."/>
            <person name="Mueller R.-W."/>
            <person name="Bruemmer F."/>
            <person name="Labrenz M."/>
            <person name="Spormann A.M."/>
            <person name="Op den Camp H."/>
            <person name="Overmann J."/>
            <person name="Amann R."/>
            <person name="Jetten M.S.M."/>
            <person name="Mascher T."/>
            <person name="Medema M.H."/>
            <person name="Devos D.P."/>
            <person name="Kaster A.-K."/>
            <person name="Ovreas L."/>
            <person name="Rohde M."/>
            <person name="Galperin M.Y."/>
            <person name="Jogler C."/>
        </authorList>
    </citation>
    <scope>NUCLEOTIDE SEQUENCE [LARGE SCALE GENOMIC DNA]</scope>
    <source>
        <strain evidence="4 5">ETA_A8</strain>
    </source>
</reference>
<organism evidence="4 5">
    <name type="scientific">Anatilimnocola aggregata</name>
    <dbReference type="NCBI Taxonomy" id="2528021"/>
    <lineage>
        <taxon>Bacteria</taxon>
        <taxon>Pseudomonadati</taxon>
        <taxon>Planctomycetota</taxon>
        <taxon>Planctomycetia</taxon>
        <taxon>Pirellulales</taxon>
        <taxon>Pirellulaceae</taxon>
        <taxon>Anatilimnocola</taxon>
    </lineage>
</organism>
<keyword evidence="4" id="KW-0456">Lyase</keyword>
<accession>A0A517YNI0</accession>
<evidence type="ECO:0000256" key="1">
    <source>
        <dbReference type="ARBA" id="ARBA00010211"/>
    </source>
</evidence>
<dbReference type="EC" id="4.3.2.3" evidence="4"/>
<dbReference type="InterPro" id="IPR051121">
    <property type="entry name" value="FAH"/>
</dbReference>
<evidence type="ECO:0000313" key="5">
    <source>
        <dbReference type="Proteomes" id="UP000315017"/>
    </source>
</evidence>
<dbReference type="InterPro" id="IPR011234">
    <property type="entry name" value="Fumarylacetoacetase-like_C"/>
</dbReference>
<name>A0A517YNI0_9BACT</name>
<dbReference type="GO" id="GO:0050385">
    <property type="term" value="F:ureidoglycolate lyase activity"/>
    <property type="evidence" value="ECO:0007669"/>
    <property type="project" value="UniProtKB-EC"/>
</dbReference>
<dbReference type="AlphaFoldDB" id="A0A517YNI0"/>
<comment type="similarity">
    <text evidence="1">Belongs to the FAH family.</text>
</comment>
<keyword evidence="5" id="KW-1185">Reference proteome</keyword>
<sequence length="319" mass="34644">MRLCRYQQRDSVQVGFYDEKSIISLAAAATAYGQGTHERLPIPVGDSLIDLLPNGKHAEAAQKLFDWVAKNESMLPANARVETDKVQLLVPIARPNKLLLLAGNYNSHIQEGGGIATERAETFPYVFMKPPSTTLADPGKPVFVPKVSANNVDWECELAIVIGKGGKHITEANALQHVAGYTVVNDISDRKFKPNPGRKERKNDSFFDWLHGKWHDSFCPCGPCVVSAATVPDPQKLKMKLTVNGKVWQDASTAQQIFSVAATIAFISDIVTLEPGDIIATGTPAGVGNTSQTYLHAGDKVEAWIENIGTLVSPIKDEA</sequence>
<dbReference type="KEGG" id="aagg:ETAA8_69420"/>
<dbReference type="GO" id="GO:0019752">
    <property type="term" value="P:carboxylic acid metabolic process"/>
    <property type="evidence" value="ECO:0007669"/>
    <property type="project" value="UniProtKB-ARBA"/>
</dbReference>
<feature type="domain" description="Fumarylacetoacetase-like C-terminal" evidence="3">
    <location>
        <begin position="102"/>
        <end position="315"/>
    </location>
</feature>
<dbReference type="Pfam" id="PF01557">
    <property type="entry name" value="FAA_hydrolase"/>
    <property type="match status" value="1"/>
</dbReference>
<dbReference type="RefSeq" id="WP_145099490.1">
    <property type="nucleotide sequence ID" value="NZ_CP036274.1"/>
</dbReference>
<dbReference type="InterPro" id="IPR036663">
    <property type="entry name" value="Fumarylacetoacetase_C_sf"/>
</dbReference>
<proteinExistence type="inferred from homology"/>
<evidence type="ECO:0000259" key="3">
    <source>
        <dbReference type="Pfam" id="PF01557"/>
    </source>
</evidence>
<dbReference type="GO" id="GO:0016853">
    <property type="term" value="F:isomerase activity"/>
    <property type="evidence" value="ECO:0007669"/>
    <property type="project" value="UniProtKB-ARBA"/>
</dbReference>
<evidence type="ECO:0000256" key="2">
    <source>
        <dbReference type="ARBA" id="ARBA00022723"/>
    </source>
</evidence>
<evidence type="ECO:0000313" key="4">
    <source>
        <dbReference type="EMBL" id="QDU31782.1"/>
    </source>
</evidence>
<dbReference type="Proteomes" id="UP000315017">
    <property type="component" value="Chromosome"/>
</dbReference>
<dbReference type="PANTHER" id="PTHR42796:SF4">
    <property type="entry name" value="FUMARYLACETOACETATE HYDROLASE DOMAIN-CONTAINING PROTEIN 2A"/>
    <property type="match status" value="1"/>
</dbReference>
<dbReference type="EMBL" id="CP036274">
    <property type="protein sequence ID" value="QDU31782.1"/>
    <property type="molecule type" value="Genomic_DNA"/>
</dbReference>
<keyword evidence="2" id="KW-0479">Metal-binding</keyword>
<dbReference type="PANTHER" id="PTHR42796">
    <property type="entry name" value="FUMARYLACETOACETATE HYDROLASE DOMAIN-CONTAINING PROTEIN 2A-RELATED"/>
    <property type="match status" value="1"/>
</dbReference>
<gene>
    <name evidence="4" type="ORF">ETAA8_69420</name>
</gene>
<protein>
    <submittedName>
        <fullName evidence="4">Ureidoglycolate lyase</fullName>
        <ecNumber evidence="4">4.3.2.3</ecNumber>
    </submittedName>
</protein>
<dbReference type="OrthoDB" id="9805307at2"/>
<dbReference type="FunFam" id="3.90.850.10:FF:000002">
    <property type="entry name" value="2-hydroxyhepta-2,4-diene-1,7-dioate isomerase"/>
    <property type="match status" value="1"/>
</dbReference>
<dbReference type="Gene3D" id="3.90.850.10">
    <property type="entry name" value="Fumarylacetoacetase-like, C-terminal domain"/>
    <property type="match status" value="1"/>
</dbReference>
<dbReference type="GO" id="GO:0046872">
    <property type="term" value="F:metal ion binding"/>
    <property type="evidence" value="ECO:0007669"/>
    <property type="project" value="UniProtKB-KW"/>
</dbReference>